<dbReference type="Proteomes" id="UP000220527">
    <property type="component" value="Unassembled WGS sequence"/>
</dbReference>
<dbReference type="RefSeq" id="WP_097644806.1">
    <property type="nucleotide sequence ID" value="NZ_NQWI01000072.1"/>
</dbReference>
<organism evidence="3 4">
    <name type="scientific">Candidatus Viridilinea mediisalina</name>
    <dbReference type="NCBI Taxonomy" id="2024553"/>
    <lineage>
        <taxon>Bacteria</taxon>
        <taxon>Bacillati</taxon>
        <taxon>Chloroflexota</taxon>
        <taxon>Chloroflexia</taxon>
        <taxon>Chloroflexales</taxon>
        <taxon>Chloroflexineae</taxon>
        <taxon>Oscillochloridaceae</taxon>
        <taxon>Candidatus Viridilinea</taxon>
    </lineage>
</organism>
<dbReference type="InterPro" id="IPR027783">
    <property type="entry name" value="Bacterial_PH-related"/>
</dbReference>
<keyword evidence="1" id="KW-1133">Transmembrane helix</keyword>
<dbReference type="OrthoDB" id="150616at2"/>
<keyword evidence="1" id="KW-0812">Transmembrane</keyword>
<dbReference type="EMBL" id="NQWI01000072">
    <property type="protein sequence ID" value="PDW02345.1"/>
    <property type="molecule type" value="Genomic_DNA"/>
</dbReference>
<feature type="transmembrane region" description="Helical" evidence="1">
    <location>
        <begin position="249"/>
        <end position="271"/>
    </location>
</feature>
<dbReference type="Pfam" id="PF10882">
    <property type="entry name" value="bPH_5"/>
    <property type="match status" value="1"/>
</dbReference>
<keyword evidence="4" id="KW-1185">Reference proteome</keyword>
<comment type="caution">
    <text evidence="3">The sequence shown here is derived from an EMBL/GenBank/DDBJ whole genome shotgun (WGS) entry which is preliminary data.</text>
</comment>
<protein>
    <recommendedName>
        <fullName evidence="2">Bacterial Pleckstrin homology domain-containing protein</fullName>
    </recommendedName>
</protein>
<proteinExistence type="predicted"/>
<accession>A0A2A6RHI5</accession>
<reference evidence="4" key="1">
    <citation type="submission" date="2017-08" db="EMBL/GenBank/DDBJ databases">
        <authorList>
            <person name="Grouzdev D.S."/>
            <person name="Gaisin V.A."/>
            <person name="Rysina M.S."/>
            <person name="Gorlenko V.M."/>
        </authorList>
    </citation>
    <scope>NUCLEOTIDE SEQUENCE [LARGE SCALE GENOMIC DNA]</scope>
    <source>
        <strain evidence="4">Kir15-3F</strain>
    </source>
</reference>
<keyword evidence="1" id="KW-0472">Membrane</keyword>
<feature type="transmembrane region" description="Helical" evidence="1">
    <location>
        <begin position="280"/>
        <end position="300"/>
    </location>
</feature>
<dbReference type="AlphaFoldDB" id="A0A2A6RHI5"/>
<evidence type="ECO:0000313" key="4">
    <source>
        <dbReference type="Proteomes" id="UP000220527"/>
    </source>
</evidence>
<evidence type="ECO:0000259" key="2">
    <source>
        <dbReference type="Pfam" id="PF10882"/>
    </source>
</evidence>
<sequence length="301" mass="32940">MRRWKPKVTWRFGAALATLLVAAVGLVVVLLPLSDLWSLALAAWPYDGALFWRGLAVLVLALVTAVMAYRVAATLTLAYTMDRNGLYINWLGNRMVVPIHLIEQVDRGLGALQSELRPALGLGYLHGAVRLADGQTLHRFTTQPLSHALVVRTAQARYALSPKDADAFLQELEQRRRMGPIQQLNPGFEAGRIFSYAFWEDQIVQAALLVAALINLALVGWLMHAIPTLPALIDLQRDATGTLVQSHQILFFPLAGLALALFNLGLGVALFSRSPVGARLLQVGTVLVQLLFSVAALTLLW</sequence>
<evidence type="ECO:0000313" key="3">
    <source>
        <dbReference type="EMBL" id="PDW02345.1"/>
    </source>
</evidence>
<name>A0A2A6RHI5_9CHLR</name>
<feature type="transmembrane region" description="Helical" evidence="1">
    <location>
        <begin position="51"/>
        <end position="73"/>
    </location>
</feature>
<feature type="transmembrane region" description="Helical" evidence="1">
    <location>
        <begin position="12"/>
        <end position="31"/>
    </location>
</feature>
<feature type="domain" description="Bacterial Pleckstrin homology" evidence="2">
    <location>
        <begin position="78"/>
        <end position="175"/>
    </location>
</feature>
<feature type="transmembrane region" description="Helical" evidence="1">
    <location>
        <begin position="206"/>
        <end position="229"/>
    </location>
</feature>
<gene>
    <name evidence="3" type="ORF">CJ255_14430</name>
</gene>
<evidence type="ECO:0000256" key="1">
    <source>
        <dbReference type="SAM" id="Phobius"/>
    </source>
</evidence>